<accession>A0A3N1XWD9</accession>
<dbReference type="EMBL" id="RJVI01000003">
    <property type="protein sequence ID" value="ROR29512.1"/>
    <property type="molecule type" value="Genomic_DNA"/>
</dbReference>
<dbReference type="PANTHER" id="PTHR11985:SF15">
    <property type="entry name" value="GLYCEROL-3-PHOSPHATE DEHYDROGENASE, MITOCHONDRIAL"/>
    <property type="match status" value="1"/>
</dbReference>
<evidence type="ECO:0000256" key="4">
    <source>
        <dbReference type="ARBA" id="ARBA00022827"/>
    </source>
</evidence>
<evidence type="ECO:0000256" key="1">
    <source>
        <dbReference type="ARBA" id="ARBA00001974"/>
    </source>
</evidence>
<keyword evidence="3" id="KW-0285">Flavoprotein</keyword>
<evidence type="ECO:0000256" key="3">
    <source>
        <dbReference type="ARBA" id="ARBA00022630"/>
    </source>
</evidence>
<comment type="similarity">
    <text evidence="2">Belongs to the FAD-dependent glycerol-3-phosphate dehydrogenase family.</text>
</comment>
<evidence type="ECO:0000256" key="5">
    <source>
        <dbReference type="ARBA" id="ARBA00023002"/>
    </source>
</evidence>
<organism evidence="7 8">
    <name type="scientific">Inmirania thermothiophila</name>
    <dbReference type="NCBI Taxonomy" id="1750597"/>
    <lineage>
        <taxon>Bacteria</taxon>
        <taxon>Pseudomonadati</taxon>
        <taxon>Pseudomonadota</taxon>
        <taxon>Gammaproteobacteria</taxon>
        <taxon>Chromatiales</taxon>
        <taxon>Ectothiorhodospiraceae</taxon>
        <taxon>Inmirania</taxon>
    </lineage>
</organism>
<protein>
    <submittedName>
        <fullName evidence="7">Glycerol-3-phosphate dehydrogenase</fullName>
    </submittedName>
</protein>
<dbReference type="Gene3D" id="3.50.50.60">
    <property type="entry name" value="FAD/NAD(P)-binding domain"/>
    <property type="match status" value="1"/>
</dbReference>
<dbReference type="SUPFAM" id="SSF51905">
    <property type="entry name" value="FAD/NAD(P)-binding domain"/>
    <property type="match status" value="1"/>
</dbReference>
<reference evidence="7 8" key="1">
    <citation type="submission" date="2018-11" db="EMBL/GenBank/DDBJ databases">
        <title>Genomic Encyclopedia of Type Strains, Phase IV (KMG-IV): sequencing the most valuable type-strain genomes for metagenomic binning, comparative biology and taxonomic classification.</title>
        <authorList>
            <person name="Goeker M."/>
        </authorList>
    </citation>
    <scope>NUCLEOTIDE SEQUENCE [LARGE SCALE GENOMIC DNA]</scope>
    <source>
        <strain evidence="7 8">DSM 100275</strain>
    </source>
</reference>
<sequence>MSDGVDLVVVGAGIQGAGIAWLAAASGHRVLVLERMPAPALGTSSRSTKLVHGGLRYLETGQWRLVREALRERAWLLRQAPALVRRLPMRIPVYAGMRRRPWQIRAGLALYALLGGLGPDLRFCSLPAAEATAEGLAGDGLCAAFAYLEAQTDDAALTTAVLAAATAHGARVLHEAALRSAAADRDGVVVRWRGGEVRARALAVAAGPWTAQVLRRLDPAPALPPLELVQGTHLLLAGRLDAGYYLEAADGRAVFALPWGGETLVGTTETPYAGDPAACRPLPAEVAYLRAAFGRRFPRRPAEVLGAFAGLRVLPGGDAPAFRRPRETLVGLAGRPVRIAVVAGGKLTTFRATARRVLAGLAPALGPPPGAAALERLRLEPAPVTAGLAPLAPMG</sequence>
<dbReference type="GO" id="GO:0046168">
    <property type="term" value="P:glycerol-3-phosphate catabolic process"/>
    <property type="evidence" value="ECO:0007669"/>
    <property type="project" value="TreeGrafter"/>
</dbReference>
<dbReference type="OrthoDB" id="9766796at2"/>
<evidence type="ECO:0000313" key="7">
    <source>
        <dbReference type="EMBL" id="ROR29512.1"/>
    </source>
</evidence>
<name>A0A3N1XWD9_9GAMM</name>
<feature type="domain" description="FAD dependent oxidoreductase" evidence="6">
    <location>
        <begin position="6"/>
        <end position="334"/>
    </location>
</feature>
<dbReference type="Proteomes" id="UP000276634">
    <property type="component" value="Unassembled WGS sequence"/>
</dbReference>
<evidence type="ECO:0000259" key="6">
    <source>
        <dbReference type="Pfam" id="PF01266"/>
    </source>
</evidence>
<dbReference type="InterPro" id="IPR006076">
    <property type="entry name" value="FAD-dep_OxRdtase"/>
</dbReference>
<comment type="cofactor">
    <cofactor evidence="1">
        <name>FAD</name>
        <dbReference type="ChEBI" id="CHEBI:57692"/>
    </cofactor>
</comment>
<dbReference type="Pfam" id="PF01266">
    <property type="entry name" value="DAO"/>
    <property type="match status" value="1"/>
</dbReference>
<evidence type="ECO:0000313" key="8">
    <source>
        <dbReference type="Proteomes" id="UP000276634"/>
    </source>
</evidence>
<proteinExistence type="inferred from homology"/>
<dbReference type="PANTHER" id="PTHR11985">
    <property type="entry name" value="GLYCEROL-3-PHOSPHATE DEHYDROGENASE"/>
    <property type="match status" value="1"/>
</dbReference>
<evidence type="ECO:0000256" key="2">
    <source>
        <dbReference type="ARBA" id="ARBA00007330"/>
    </source>
</evidence>
<dbReference type="InterPro" id="IPR036188">
    <property type="entry name" value="FAD/NAD-bd_sf"/>
</dbReference>
<dbReference type="PRINTS" id="PR01001">
    <property type="entry name" value="FADG3PDH"/>
</dbReference>
<keyword evidence="5" id="KW-0560">Oxidoreductase</keyword>
<dbReference type="InterPro" id="IPR000447">
    <property type="entry name" value="G3P_DH_FAD-dep"/>
</dbReference>
<dbReference type="Gene3D" id="3.30.9.10">
    <property type="entry name" value="D-Amino Acid Oxidase, subunit A, domain 2"/>
    <property type="match status" value="1"/>
</dbReference>
<dbReference type="GO" id="GO:0004368">
    <property type="term" value="F:glycerol-3-phosphate dehydrogenase (quinone) activity"/>
    <property type="evidence" value="ECO:0007669"/>
    <property type="project" value="InterPro"/>
</dbReference>
<dbReference type="AlphaFoldDB" id="A0A3N1XWD9"/>
<dbReference type="RefSeq" id="WP_123401931.1">
    <property type="nucleotide sequence ID" value="NZ_RJVI01000003.1"/>
</dbReference>
<gene>
    <name evidence="7" type="ORF">EDC57_2182</name>
</gene>
<comment type="caution">
    <text evidence="7">The sequence shown here is derived from an EMBL/GenBank/DDBJ whole genome shotgun (WGS) entry which is preliminary data.</text>
</comment>
<keyword evidence="8" id="KW-1185">Reference proteome</keyword>
<keyword evidence="4" id="KW-0274">FAD</keyword>